<evidence type="ECO:0000259" key="7">
    <source>
        <dbReference type="Pfam" id="PF00487"/>
    </source>
</evidence>
<organism evidence="9 10">
    <name type="scientific">Mucor lusitanicus CBS 277.49</name>
    <dbReference type="NCBI Taxonomy" id="747725"/>
    <lineage>
        <taxon>Eukaryota</taxon>
        <taxon>Fungi</taxon>
        <taxon>Fungi incertae sedis</taxon>
        <taxon>Mucoromycota</taxon>
        <taxon>Mucoromycotina</taxon>
        <taxon>Mucoromycetes</taxon>
        <taxon>Mucorales</taxon>
        <taxon>Mucorineae</taxon>
        <taxon>Mucoraceae</taxon>
        <taxon>Mucor</taxon>
    </lineage>
</organism>
<dbReference type="VEuPathDB" id="FungiDB:MUCCIDRAFT_155268"/>
<accession>A0A168NFZ2</accession>
<comment type="similarity">
    <text evidence="3">Belongs to the fatty acid desaturase type 1 family.</text>
</comment>
<dbReference type="OrthoDB" id="1461976at2759"/>
<evidence type="ECO:0000256" key="4">
    <source>
        <dbReference type="ARBA" id="ARBA00023002"/>
    </source>
</evidence>
<dbReference type="GO" id="GO:0006629">
    <property type="term" value="P:lipid metabolic process"/>
    <property type="evidence" value="ECO:0007669"/>
    <property type="project" value="InterPro"/>
</dbReference>
<evidence type="ECO:0000256" key="2">
    <source>
        <dbReference type="ARBA" id="ARBA00005189"/>
    </source>
</evidence>
<feature type="domain" description="Fatty acid desaturase N-terminal" evidence="8">
    <location>
        <begin position="36"/>
        <end position="74"/>
    </location>
</feature>
<dbReference type="STRING" id="747725.A0A168NFZ2"/>
<name>A0A168NFZ2_MUCCL</name>
<protein>
    <recommendedName>
        <fullName evidence="11">Fatty acid desaturase domain-containing protein</fullName>
    </recommendedName>
</protein>
<dbReference type="AlphaFoldDB" id="A0A168NFZ2"/>
<dbReference type="CDD" id="cd03507">
    <property type="entry name" value="Delta12-FADS-like"/>
    <property type="match status" value="1"/>
</dbReference>
<dbReference type="PANTHER" id="PTHR32100">
    <property type="entry name" value="OMEGA-6 FATTY ACID DESATURASE, CHLOROPLASTIC"/>
    <property type="match status" value="1"/>
</dbReference>
<evidence type="ECO:0000313" key="9">
    <source>
        <dbReference type="EMBL" id="OAD06224.1"/>
    </source>
</evidence>
<gene>
    <name evidence="9" type="ORF">MUCCIDRAFT_155268</name>
</gene>
<feature type="transmembrane region" description="Helical" evidence="6">
    <location>
        <begin position="86"/>
        <end position="110"/>
    </location>
</feature>
<keyword evidence="10" id="KW-1185">Reference proteome</keyword>
<reference evidence="9 10" key="1">
    <citation type="submission" date="2015-06" db="EMBL/GenBank/DDBJ databases">
        <title>Expansion of signal transduction pathways in fungi by whole-genome duplication.</title>
        <authorList>
            <consortium name="DOE Joint Genome Institute"/>
            <person name="Corrochano L.M."/>
            <person name="Kuo A."/>
            <person name="Marcet-Houben M."/>
            <person name="Polaino S."/>
            <person name="Salamov A."/>
            <person name="Villalobos J.M."/>
            <person name="Alvarez M.I."/>
            <person name="Avalos J."/>
            <person name="Benito E.P."/>
            <person name="Benoit I."/>
            <person name="Burger G."/>
            <person name="Camino L.P."/>
            <person name="Canovas D."/>
            <person name="Cerda-Olmedo E."/>
            <person name="Cheng J.-F."/>
            <person name="Dominguez A."/>
            <person name="Elias M."/>
            <person name="Eslava A.P."/>
            <person name="Glaser F."/>
            <person name="Grimwood J."/>
            <person name="Gutierrez G."/>
            <person name="Heitman J."/>
            <person name="Henrissat B."/>
            <person name="Iturriaga E.A."/>
            <person name="Lang B.F."/>
            <person name="Lavin J.L."/>
            <person name="Lee S."/>
            <person name="Li W."/>
            <person name="Lindquist E."/>
            <person name="Lopez-Garcia S."/>
            <person name="Luque E.M."/>
            <person name="Marcos A.T."/>
            <person name="Martin J."/>
            <person name="Mccluskey K."/>
            <person name="Medina H.R."/>
            <person name="Miralles-Duran A."/>
            <person name="Miyazaki A."/>
            <person name="Munoz-Torres E."/>
            <person name="Oguiza J.A."/>
            <person name="Ohm R."/>
            <person name="Olmedo M."/>
            <person name="Orejas M."/>
            <person name="Ortiz-Castellanos L."/>
            <person name="Pisabarro A.G."/>
            <person name="Rodriguez-Romero J."/>
            <person name="Ruiz-Herrera J."/>
            <person name="Ruiz-Vazquez R."/>
            <person name="Sanz C."/>
            <person name="Schackwitz W."/>
            <person name="Schmutz J."/>
            <person name="Shahriari M."/>
            <person name="Shelest E."/>
            <person name="Silva-Franco F."/>
            <person name="Soanes D."/>
            <person name="Syed K."/>
            <person name="Tagua V.G."/>
            <person name="Talbot N.J."/>
            <person name="Thon M."/>
            <person name="De Vries R.P."/>
            <person name="Wiebenga A."/>
            <person name="Yadav J.S."/>
            <person name="Braun E.L."/>
            <person name="Baker S."/>
            <person name="Garre V."/>
            <person name="Horwitz B."/>
            <person name="Torres-Martinez S."/>
            <person name="Idnurm A."/>
            <person name="Herrera-Estrella A."/>
            <person name="Gabaldon T."/>
            <person name="Grigoriev I.V."/>
        </authorList>
    </citation>
    <scope>NUCLEOTIDE SEQUENCE [LARGE SCALE GENOMIC DNA]</scope>
    <source>
        <strain evidence="9 10">CBS 277.49</strain>
    </source>
</reference>
<keyword evidence="6" id="KW-1133">Transmembrane helix</keyword>
<keyword evidence="4" id="KW-0560">Oxidoreductase</keyword>
<dbReference type="Proteomes" id="UP000077051">
    <property type="component" value="Unassembled WGS sequence"/>
</dbReference>
<sequence>MATKRNVTSNAPAAEDISVNSKAVIDEAIERNWEIPNFTIKEIRDAIPAHCFRRDTFRSFTHVLHDFVIIAILAIGASYIDTIPNVYARIALWPLYWIAQGIVGTGVWVIGHECGHQAFSPSKTINNSVGYVLHTLLLVPYHSWRFSHSKHHKATGHMSKDQVFVPTTRKEYGLPPREQDPESDGPHDALDEAPIVVLYRMFLQFTFGWPMYLFTNVSGQDYPGWASHFNPKCAIYEENQFWDVMSSTAGVLGMIGFLAYCGQVFGSLAVIKYYVIPYLNVNFWLVLITYLQHTDPKLPHYRENVWNFQRGAALTVDRSYGFLINYFHHHISDTHVAHHFFSTMPFYHAQEATAHIKKALGKHYHCDNTPVPVALWKVWKSCRFVEDEGDVVFFKN</sequence>
<proteinExistence type="inferred from homology"/>
<evidence type="ECO:0000313" key="10">
    <source>
        <dbReference type="Proteomes" id="UP000077051"/>
    </source>
</evidence>
<feature type="transmembrane region" description="Helical" evidence="6">
    <location>
        <begin position="241"/>
        <end position="265"/>
    </location>
</feature>
<dbReference type="InterPro" id="IPR005804">
    <property type="entry name" value="FA_desaturase_dom"/>
</dbReference>
<comment type="pathway">
    <text evidence="2">Lipid metabolism.</text>
</comment>
<evidence type="ECO:0000256" key="6">
    <source>
        <dbReference type="SAM" id="Phobius"/>
    </source>
</evidence>
<dbReference type="InterPro" id="IPR012171">
    <property type="entry name" value="Fatty_acid_desaturase"/>
</dbReference>
<keyword evidence="6" id="KW-0812">Transmembrane</keyword>
<dbReference type="GO" id="GO:0016717">
    <property type="term" value="F:oxidoreductase activity, acting on paired donors, with oxidation of a pair of donors resulting in the reduction of molecular oxygen to two molecules of water"/>
    <property type="evidence" value="ECO:0007669"/>
    <property type="project" value="InterPro"/>
</dbReference>
<feature type="domain" description="Fatty acid desaturase" evidence="7">
    <location>
        <begin position="92"/>
        <end position="364"/>
    </location>
</feature>
<dbReference type="Pfam" id="PF00487">
    <property type="entry name" value="FA_desaturase"/>
    <property type="match status" value="1"/>
</dbReference>
<evidence type="ECO:0000259" key="8">
    <source>
        <dbReference type="Pfam" id="PF11960"/>
    </source>
</evidence>
<dbReference type="InterPro" id="IPR021863">
    <property type="entry name" value="FAS_N"/>
</dbReference>
<keyword evidence="5 6" id="KW-0472">Membrane</keyword>
<dbReference type="EMBL" id="AMYB01000002">
    <property type="protein sequence ID" value="OAD06224.1"/>
    <property type="molecule type" value="Genomic_DNA"/>
</dbReference>
<dbReference type="GO" id="GO:0016020">
    <property type="term" value="C:membrane"/>
    <property type="evidence" value="ECO:0007669"/>
    <property type="project" value="UniProtKB-SubCell"/>
</dbReference>
<evidence type="ECO:0000256" key="1">
    <source>
        <dbReference type="ARBA" id="ARBA00004370"/>
    </source>
</evidence>
<feature type="transmembrane region" description="Helical" evidence="6">
    <location>
        <begin position="63"/>
        <end position="80"/>
    </location>
</feature>
<evidence type="ECO:0000256" key="3">
    <source>
        <dbReference type="ARBA" id="ARBA00009295"/>
    </source>
</evidence>
<evidence type="ECO:0008006" key="11">
    <source>
        <dbReference type="Google" id="ProtNLM"/>
    </source>
</evidence>
<dbReference type="Pfam" id="PF11960">
    <property type="entry name" value="DUF3474"/>
    <property type="match status" value="1"/>
</dbReference>
<comment type="subcellular location">
    <subcellularLocation>
        <location evidence="1">Membrane</location>
    </subcellularLocation>
</comment>
<comment type="caution">
    <text evidence="9">The sequence shown here is derived from an EMBL/GenBank/DDBJ whole genome shotgun (WGS) entry which is preliminary data.</text>
</comment>
<evidence type="ECO:0000256" key="5">
    <source>
        <dbReference type="ARBA" id="ARBA00023136"/>
    </source>
</evidence>